<dbReference type="InterPro" id="IPR009888">
    <property type="entry name" value="CdiI_Proteobact"/>
</dbReference>
<dbReference type="InterPro" id="IPR037891">
    <property type="entry name" value="Cdil-like_sf"/>
</dbReference>
<gene>
    <name evidence="1" type="ORF">CYG68_05670</name>
    <name evidence="2" type="ORF">OSC06_11145</name>
</gene>
<dbReference type="EMBL" id="PKLF01000004">
    <property type="protein sequence ID" value="MBE8611905.1"/>
    <property type="molecule type" value="Genomic_DNA"/>
</dbReference>
<reference evidence="1" key="1">
    <citation type="submission" date="2017-12" db="EMBL/GenBank/DDBJ databases">
        <title>Genome sequencing and analysis.</title>
        <authorList>
            <person name="Huang Y.-T."/>
        </authorList>
    </citation>
    <scope>NUCLEOTIDE SEQUENCE</scope>
    <source>
        <strain evidence="1">VGH116</strain>
    </source>
</reference>
<evidence type="ECO:0000313" key="1">
    <source>
        <dbReference type="EMBL" id="MBE8611905.1"/>
    </source>
</evidence>
<proteinExistence type="predicted"/>
<evidence type="ECO:0000313" key="3">
    <source>
        <dbReference type="Proteomes" id="UP000650477"/>
    </source>
</evidence>
<comment type="caution">
    <text evidence="1">The sequence shown here is derived from an EMBL/GenBank/DDBJ whole genome shotgun (WGS) entry which is preliminary data.</text>
</comment>
<sequence>MNSINSDEFNAVVSFNEDYFYFLRMINHGLLIPDYLFGDIIIPVDAAIDNIGLSLKQVLTKNKDGESEGYYIFDHELNKENYKENIVKLMRLCGYKNKKLLFKKMNKCLVRQVGNIIKIKPLNHIKLEAWDGDGISETDDVIIPVSASDEELGNAVIEAFSRCKGRQF</sequence>
<dbReference type="SUPFAM" id="SSF160207">
    <property type="entry name" value="NMB0488-like"/>
    <property type="match status" value="1"/>
</dbReference>
<evidence type="ECO:0000313" key="2">
    <source>
        <dbReference type="EMBL" id="MDS0898529.1"/>
    </source>
</evidence>
<name>A0A8I0U3F7_MORMO</name>
<dbReference type="Gene3D" id="3.40.1590.10">
    <property type="entry name" value="NMB0488-like"/>
    <property type="match status" value="1"/>
</dbReference>
<dbReference type="Pfam" id="PF07262">
    <property type="entry name" value="CdiI"/>
    <property type="match status" value="1"/>
</dbReference>
<organism evidence="1 3">
    <name type="scientific">Morganella morganii</name>
    <name type="common">Proteus morganii</name>
    <dbReference type="NCBI Taxonomy" id="582"/>
    <lineage>
        <taxon>Bacteria</taxon>
        <taxon>Pseudomonadati</taxon>
        <taxon>Pseudomonadota</taxon>
        <taxon>Gammaproteobacteria</taxon>
        <taxon>Enterobacterales</taxon>
        <taxon>Morganellaceae</taxon>
        <taxon>Morganella</taxon>
    </lineage>
</organism>
<reference evidence="2" key="2">
    <citation type="submission" date="2023-02" db="EMBL/GenBank/DDBJ databases">
        <title>Detection, antimicrobial susceptibility and genomic characterization of NDM-producing species of Morganellaceae, Yersiniaceae, and Enterobacteriaceae other than Klebsiella.</title>
        <authorList>
            <person name="Camargo C.H."/>
            <person name="Sacchi C.T."/>
            <person name="Campos K.R."/>
        </authorList>
    </citation>
    <scope>NUCLEOTIDE SEQUENCE</scope>
    <source>
        <strain evidence="2">1189_21</strain>
    </source>
</reference>
<dbReference type="CDD" id="cd13445">
    <property type="entry name" value="CDI_inhibitor_EC869_like"/>
    <property type="match status" value="1"/>
</dbReference>
<dbReference type="EMBL" id="JAPKIY010000017">
    <property type="protein sequence ID" value="MDS0898529.1"/>
    <property type="molecule type" value="Genomic_DNA"/>
</dbReference>
<dbReference type="AlphaFoldDB" id="A0A8I0U3F7"/>
<dbReference type="RefSeq" id="WP_071992718.1">
    <property type="nucleotide sequence ID" value="NZ_CAXOML010000004.1"/>
</dbReference>
<accession>A0A8I0U3F7</accession>
<dbReference type="Proteomes" id="UP000650477">
    <property type="component" value="Unassembled WGS sequence"/>
</dbReference>
<protein>
    <submittedName>
        <fullName evidence="2">Contact-dependent growth inhibition system immunity protein</fullName>
    </submittedName>
    <submittedName>
        <fullName evidence="1">DUF1436 domain-containing protein</fullName>
    </submittedName>
</protein>
<dbReference type="Proteomes" id="UP001182247">
    <property type="component" value="Unassembled WGS sequence"/>
</dbReference>